<feature type="region of interest" description="Disordered" evidence="1">
    <location>
        <begin position="276"/>
        <end position="310"/>
    </location>
</feature>
<gene>
    <name evidence="3" type="ORF">CAUJ_LOCUS7465</name>
</gene>
<dbReference type="InterPro" id="IPR001810">
    <property type="entry name" value="F-box_dom"/>
</dbReference>
<evidence type="ECO:0000256" key="1">
    <source>
        <dbReference type="SAM" id="MobiDB-lite"/>
    </source>
</evidence>
<dbReference type="SUPFAM" id="SSF81383">
    <property type="entry name" value="F-box domain"/>
    <property type="match status" value="1"/>
</dbReference>
<dbReference type="EMBL" id="CAJGYM010000022">
    <property type="protein sequence ID" value="CAD6191546.1"/>
    <property type="molecule type" value="Genomic_DNA"/>
</dbReference>
<dbReference type="InterPro" id="IPR007397">
    <property type="entry name" value="F-box-assoc_dom"/>
</dbReference>
<dbReference type="InterPro" id="IPR008979">
    <property type="entry name" value="Galactose-bd-like_sf"/>
</dbReference>
<evidence type="ECO:0000313" key="3">
    <source>
        <dbReference type="EMBL" id="CAD6191546.1"/>
    </source>
</evidence>
<comment type="caution">
    <text evidence="3">The sequence shown here is derived from an EMBL/GenBank/DDBJ whole genome shotgun (WGS) entry which is preliminary data.</text>
</comment>
<dbReference type="PROSITE" id="PS51114">
    <property type="entry name" value="FBA"/>
    <property type="match status" value="1"/>
</dbReference>
<protein>
    <recommendedName>
        <fullName evidence="2">FBA domain-containing protein</fullName>
    </recommendedName>
</protein>
<dbReference type="OrthoDB" id="1107553at2759"/>
<organism evidence="3 4">
    <name type="scientific">Caenorhabditis auriculariae</name>
    <dbReference type="NCBI Taxonomy" id="2777116"/>
    <lineage>
        <taxon>Eukaryota</taxon>
        <taxon>Metazoa</taxon>
        <taxon>Ecdysozoa</taxon>
        <taxon>Nematoda</taxon>
        <taxon>Chromadorea</taxon>
        <taxon>Rhabditida</taxon>
        <taxon>Rhabditina</taxon>
        <taxon>Rhabditomorpha</taxon>
        <taxon>Rhabditoidea</taxon>
        <taxon>Rhabditidae</taxon>
        <taxon>Peloderinae</taxon>
        <taxon>Caenorhabditis</taxon>
    </lineage>
</organism>
<feature type="domain" description="FBA" evidence="2">
    <location>
        <begin position="107"/>
        <end position="310"/>
    </location>
</feature>
<sequence>MEAPLARPSSLAQRRHGEDESNRVLCQELLPPDLWREILMRTSLYSRQFRNLPRTCRVFKEILSDVSFWVRRAKIEGQTSSLPPVSWLKAFRSEKVEVPEDVDATGFFFDCARILHSNRGYDKNPALEISDDSINQKLRREIEPDVYGDGDGLSLEIPPRGCFVEDVRFCFSTTCDFGSYNTMIYLSEDWGIEEWVLDYIRPTIRITELVAHQKNCASEYQIYAKLLRRDMGYYYDPKFYLDPKFHSHCKMEKREWPENSDCGWEEHLLWWTRFGESGRSPGSENRAAPSRSHPPAGRTPGPPSSTLGRG</sequence>
<reference evidence="3" key="1">
    <citation type="submission" date="2020-10" db="EMBL/GenBank/DDBJ databases">
        <authorList>
            <person name="Kikuchi T."/>
        </authorList>
    </citation>
    <scope>NUCLEOTIDE SEQUENCE</scope>
    <source>
        <strain evidence="3">NKZ352</strain>
    </source>
</reference>
<name>A0A8S1H5J2_9PELO</name>
<keyword evidence="4" id="KW-1185">Reference proteome</keyword>
<evidence type="ECO:0000259" key="2">
    <source>
        <dbReference type="PROSITE" id="PS51114"/>
    </source>
</evidence>
<evidence type="ECO:0000313" key="4">
    <source>
        <dbReference type="Proteomes" id="UP000835052"/>
    </source>
</evidence>
<dbReference type="Pfam" id="PF00646">
    <property type="entry name" value="F-box"/>
    <property type="match status" value="1"/>
</dbReference>
<dbReference type="AlphaFoldDB" id="A0A8S1H5J2"/>
<dbReference type="SUPFAM" id="SSF49785">
    <property type="entry name" value="Galactose-binding domain-like"/>
    <property type="match status" value="1"/>
</dbReference>
<accession>A0A8S1H5J2</accession>
<dbReference type="Proteomes" id="UP000835052">
    <property type="component" value="Unassembled WGS sequence"/>
</dbReference>
<proteinExistence type="predicted"/>
<dbReference type="Gene3D" id="2.60.120.260">
    <property type="entry name" value="Galactose-binding domain-like"/>
    <property type="match status" value="1"/>
</dbReference>
<dbReference type="InterPro" id="IPR036047">
    <property type="entry name" value="F-box-like_dom_sf"/>
</dbReference>